<organism evidence="2 3">
    <name type="scientific">Helianthus annuus</name>
    <name type="common">Common sunflower</name>
    <dbReference type="NCBI Taxonomy" id="4232"/>
    <lineage>
        <taxon>Eukaryota</taxon>
        <taxon>Viridiplantae</taxon>
        <taxon>Streptophyta</taxon>
        <taxon>Embryophyta</taxon>
        <taxon>Tracheophyta</taxon>
        <taxon>Spermatophyta</taxon>
        <taxon>Magnoliopsida</taxon>
        <taxon>eudicotyledons</taxon>
        <taxon>Gunneridae</taxon>
        <taxon>Pentapetalae</taxon>
        <taxon>asterids</taxon>
        <taxon>campanulids</taxon>
        <taxon>Asterales</taxon>
        <taxon>Asteraceae</taxon>
        <taxon>Asteroideae</taxon>
        <taxon>Heliantheae alliance</taxon>
        <taxon>Heliantheae</taxon>
        <taxon>Helianthus</taxon>
    </lineage>
</organism>
<feature type="coiled-coil region" evidence="1">
    <location>
        <begin position="86"/>
        <end position="113"/>
    </location>
</feature>
<dbReference type="EMBL" id="CM007892">
    <property type="protein sequence ID" value="OTG30079.1"/>
    <property type="molecule type" value="Genomic_DNA"/>
</dbReference>
<evidence type="ECO:0000256" key="1">
    <source>
        <dbReference type="SAM" id="Coils"/>
    </source>
</evidence>
<keyword evidence="3" id="KW-1185">Reference proteome</keyword>
<dbReference type="Gene3D" id="4.10.860.10">
    <property type="entry name" value="UVR domain"/>
    <property type="match status" value="1"/>
</dbReference>
<protein>
    <submittedName>
        <fullName evidence="2">Putative P-type ATPase, cytoplasmic domain N</fullName>
    </submittedName>
</protein>
<gene>
    <name evidence="2" type="ORF">HannXRQ_Chr03g0060511</name>
</gene>
<dbReference type="Proteomes" id="UP000215914">
    <property type="component" value="Chromosome 3"/>
</dbReference>
<proteinExistence type="predicted"/>
<reference evidence="3" key="1">
    <citation type="journal article" date="2017" name="Nature">
        <title>The sunflower genome provides insights into oil metabolism, flowering and Asterid evolution.</title>
        <authorList>
            <person name="Badouin H."/>
            <person name="Gouzy J."/>
            <person name="Grassa C.J."/>
            <person name="Murat F."/>
            <person name="Staton S.E."/>
            <person name="Cottret L."/>
            <person name="Lelandais-Briere C."/>
            <person name="Owens G.L."/>
            <person name="Carrere S."/>
            <person name="Mayjonade B."/>
            <person name="Legrand L."/>
            <person name="Gill N."/>
            <person name="Kane N.C."/>
            <person name="Bowers J.E."/>
            <person name="Hubner S."/>
            <person name="Bellec A."/>
            <person name="Berard A."/>
            <person name="Berges H."/>
            <person name="Blanchet N."/>
            <person name="Boniface M.C."/>
            <person name="Brunel D."/>
            <person name="Catrice O."/>
            <person name="Chaidir N."/>
            <person name="Claudel C."/>
            <person name="Donnadieu C."/>
            <person name="Faraut T."/>
            <person name="Fievet G."/>
            <person name="Helmstetter N."/>
            <person name="King M."/>
            <person name="Knapp S.J."/>
            <person name="Lai Z."/>
            <person name="Le Paslier M.C."/>
            <person name="Lippi Y."/>
            <person name="Lorenzon L."/>
            <person name="Mandel J.R."/>
            <person name="Marage G."/>
            <person name="Marchand G."/>
            <person name="Marquand E."/>
            <person name="Bret-Mestries E."/>
            <person name="Morien E."/>
            <person name="Nambeesan S."/>
            <person name="Nguyen T."/>
            <person name="Pegot-Espagnet P."/>
            <person name="Pouilly N."/>
            <person name="Raftis F."/>
            <person name="Sallet E."/>
            <person name="Schiex T."/>
            <person name="Thomas J."/>
            <person name="Vandecasteele C."/>
            <person name="Vares D."/>
            <person name="Vear F."/>
            <person name="Vautrin S."/>
            <person name="Crespi M."/>
            <person name="Mangin B."/>
            <person name="Burke J.M."/>
            <person name="Salse J."/>
            <person name="Munos S."/>
            <person name="Vincourt P."/>
            <person name="Rieseberg L.H."/>
            <person name="Langlade N.B."/>
        </authorList>
    </citation>
    <scope>NUCLEOTIDE SEQUENCE [LARGE SCALE GENOMIC DNA]</scope>
    <source>
        <strain evidence="3">cv. SF193</strain>
    </source>
</reference>
<sequence length="119" mass="13679">MGVPDVNARKKIRGLQITANYLIDNNSVKLGCCDSWTKRSNRGGTLELDRIRKSMSVLVREPDGHNRLLVKTSSCTRCCDWWTKRSKRLPEEARELEKELRQITKEKNEAICGQDFGKV</sequence>
<evidence type="ECO:0000313" key="2">
    <source>
        <dbReference type="EMBL" id="OTG30079.1"/>
    </source>
</evidence>
<evidence type="ECO:0000313" key="3">
    <source>
        <dbReference type="Proteomes" id="UP000215914"/>
    </source>
</evidence>
<dbReference type="InParanoid" id="A0A251V464"/>
<keyword evidence="1" id="KW-0175">Coiled coil</keyword>
<dbReference type="STRING" id="4232.A0A251V464"/>
<dbReference type="AlphaFoldDB" id="A0A251V464"/>
<name>A0A251V464_HELAN</name>
<accession>A0A251V464</accession>